<gene>
    <name evidence="1" type="ORF">SDC9_188180</name>
</gene>
<sequence>MGDDDTQNRQAFKRRGKNLLPLLASFSAIDAAVDDRPALVYLAMWIRLAITQQPEVDVIKGKWQGHADPLDAGCHFQSLGWTGQGITQWVVKSGFLA</sequence>
<evidence type="ECO:0000313" key="1">
    <source>
        <dbReference type="EMBL" id="MPN40642.1"/>
    </source>
</evidence>
<organism evidence="1">
    <name type="scientific">bioreactor metagenome</name>
    <dbReference type="NCBI Taxonomy" id="1076179"/>
    <lineage>
        <taxon>unclassified sequences</taxon>
        <taxon>metagenomes</taxon>
        <taxon>ecological metagenomes</taxon>
    </lineage>
</organism>
<proteinExistence type="predicted"/>
<accession>A0A645HQC0</accession>
<protein>
    <submittedName>
        <fullName evidence="1">Uncharacterized protein</fullName>
    </submittedName>
</protein>
<dbReference type="EMBL" id="VSSQ01097195">
    <property type="protein sequence ID" value="MPN40642.1"/>
    <property type="molecule type" value="Genomic_DNA"/>
</dbReference>
<name>A0A645HQC0_9ZZZZ</name>
<comment type="caution">
    <text evidence="1">The sequence shown here is derived from an EMBL/GenBank/DDBJ whole genome shotgun (WGS) entry which is preliminary data.</text>
</comment>
<dbReference type="AlphaFoldDB" id="A0A645HQC0"/>
<reference evidence="1" key="1">
    <citation type="submission" date="2019-08" db="EMBL/GenBank/DDBJ databases">
        <authorList>
            <person name="Kucharzyk K."/>
            <person name="Murdoch R.W."/>
            <person name="Higgins S."/>
            <person name="Loffler F."/>
        </authorList>
    </citation>
    <scope>NUCLEOTIDE SEQUENCE</scope>
</reference>